<dbReference type="eggNOG" id="KOG0242">
    <property type="taxonomic scope" value="Eukaryota"/>
</dbReference>
<feature type="compositionally biased region" description="Polar residues" evidence="5">
    <location>
        <begin position="1139"/>
        <end position="1150"/>
    </location>
</feature>
<dbReference type="InterPro" id="IPR027640">
    <property type="entry name" value="Kinesin-like_fam"/>
</dbReference>
<organism evidence="8">
    <name type="scientific">Naegleria gruberi</name>
    <name type="common">Amoeba</name>
    <dbReference type="NCBI Taxonomy" id="5762"/>
    <lineage>
        <taxon>Eukaryota</taxon>
        <taxon>Discoba</taxon>
        <taxon>Heterolobosea</taxon>
        <taxon>Tetramitia</taxon>
        <taxon>Eutetramitia</taxon>
        <taxon>Vahlkampfiidae</taxon>
        <taxon>Naegleria</taxon>
    </lineage>
</organism>
<feature type="compositionally biased region" description="Low complexity" evidence="5">
    <location>
        <begin position="804"/>
        <end position="816"/>
    </location>
</feature>
<feature type="coiled-coil region" evidence="4">
    <location>
        <begin position="337"/>
        <end position="447"/>
    </location>
</feature>
<dbReference type="PROSITE" id="PS50067">
    <property type="entry name" value="KINESIN_MOTOR_2"/>
    <property type="match status" value="1"/>
</dbReference>
<dbReference type="InterPro" id="IPR036961">
    <property type="entry name" value="Kinesin_motor_dom_sf"/>
</dbReference>
<feature type="compositionally biased region" description="Polar residues" evidence="5">
    <location>
        <begin position="817"/>
        <end position="887"/>
    </location>
</feature>
<dbReference type="PANTHER" id="PTHR47968">
    <property type="entry name" value="CENTROMERE PROTEIN E"/>
    <property type="match status" value="1"/>
</dbReference>
<keyword evidence="1 4" id="KW-0175">Coiled coil</keyword>
<keyword evidence="3" id="KW-0547">Nucleotide-binding</keyword>
<dbReference type="KEGG" id="ngr:NAEGRDRAFT_74311"/>
<dbReference type="EMBL" id="GG738913">
    <property type="protein sequence ID" value="EFC37907.1"/>
    <property type="molecule type" value="Genomic_DNA"/>
</dbReference>
<dbReference type="Gene3D" id="3.40.850.10">
    <property type="entry name" value="Kinesin motor domain"/>
    <property type="match status" value="1"/>
</dbReference>
<feature type="compositionally biased region" description="Polar residues" evidence="5">
    <location>
        <begin position="784"/>
        <end position="796"/>
    </location>
</feature>
<feature type="compositionally biased region" description="Low complexity" evidence="5">
    <location>
        <begin position="895"/>
        <end position="909"/>
    </location>
</feature>
<dbReference type="OMA" id="NEACSIN"/>
<name>D2VZ06_NAEGR</name>
<feature type="compositionally biased region" description="Polar residues" evidence="5">
    <location>
        <begin position="1000"/>
        <end position="1045"/>
    </location>
</feature>
<dbReference type="STRING" id="5762.D2VZ06"/>
<feature type="region of interest" description="Disordered" evidence="5">
    <location>
        <begin position="756"/>
        <end position="913"/>
    </location>
</feature>
<dbReference type="SMART" id="SM00129">
    <property type="entry name" value="KISc"/>
    <property type="match status" value="1"/>
</dbReference>
<feature type="compositionally biased region" description="Low complexity" evidence="5">
    <location>
        <begin position="1157"/>
        <end position="1189"/>
    </location>
</feature>
<dbReference type="Pfam" id="PF00225">
    <property type="entry name" value="Kinesin"/>
    <property type="match status" value="1"/>
</dbReference>
<feature type="compositionally biased region" description="Low complexity" evidence="5">
    <location>
        <begin position="939"/>
        <end position="954"/>
    </location>
</feature>
<dbReference type="InParanoid" id="D2VZ06"/>
<dbReference type="GO" id="GO:0008017">
    <property type="term" value="F:microtubule binding"/>
    <property type="evidence" value="ECO:0007669"/>
    <property type="project" value="InterPro"/>
</dbReference>
<protein>
    <submittedName>
        <fullName evidence="7">Kinesin-7</fullName>
    </submittedName>
</protein>
<feature type="coiled-coil region" evidence="4">
    <location>
        <begin position="504"/>
        <end position="696"/>
    </location>
</feature>
<reference evidence="7 8" key="1">
    <citation type="journal article" date="2010" name="Cell">
        <title>The genome of Naegleria gruberi illuminates early eukaryotic versatility.</title>
        <authorList>
            <person name="Fritz-Laylin L.K."/>
            <person name="Prochnik S.E."/>
            <person name="Ginger M.L."/>
            <person name="Dacks J.B."/>
            <person name="Carpenter M.L."/>
            <person name="Field M.C."/>
            <person name="Kuo A."/>
            <person name="Paredez A."/>
            <person name="Chapman J."/>
            <person name="Pham J."/>
            <person name="Shu S."/>
            <person name="Neupane R."/>
            <person name="Cipriano M."/>
            <person name="Mancuso J."/>
            <person name="Tu H."/>
            <person name="Salamov A."/>
            <person name="Lindquist E."/>
            <person name="Shapiro H."/>
            <person name="Lucas S."/>
            <person name="Grigoriev I.V."/>
            <person name="Cande W.Z."/>
            <person name="Fulton C."/>
            <person name="Rokhsar D.S."/>
            <person name="Dawson S.C."/>
        </authorList>
    </citation>
    <scope>NUCLEOTIDE SEQUENCE [LARGE SCALE GENOMIC DNA]</scope>
    <source>
        <strain evidence="7 8">NEG-M</strain>
    </source>
</reference>
<dbReference type="OrthoDB" id="3176171at2759"/>
<dbReference type="GeneID" id="8857749"/>
<feature type="compositionally biased region" description="Low complexity" evidence="5">
    <location>
        <begin position="769"/>
        <end position="783"/>
    </location>
</feature>
<keyword evidence="8" id="KW-1185">Reference proteome</keyword>
<evidence type="ECO:0000256" key="2">
    <source>
        <dbReference type="ARBA" id="ARBA00023175"/>
    </source>
</evidence>
<evidence type="ECO:0000313" key="8">
    <source>
        <dbReference type="Proteomes" id="UP000006671"/>
    </source>
</evidence>
<dbReference type="RefSeq" id="XP_002670651.1">
    <property type="nucleotide sequence ID" value="XM_002670605.1"/>
</dbReference>
<evidence type="ECO:0000256" key="4">
    <source>
        <dbReference type="SAM" id="Coils"/>
    </source>
</evidence>
<dbReference type="AlphaFoldDB" id="D2VZ06"/>
<gene>
    <name evidence="7" type="ORF">NAEGRDRAFT_74311</name>
</gene>
<dbReference type="InterPro" id="IPR027417">
    <property type="entry name" value="P-loop_NTPase"/>
</dbReference>
<feature type="region of interest" description="Disordered" evidence="5">
    <location>
        <begin position="927"/>
        <end position="1253"/>
    </location>
</feature>
<comment type="similarity">
    <text evidence="3">Belongs to the TRAFAC class myosin-kinesin ATPase superfamily. Kinesin family.</text>
</comment>
<feature type="compositionally biased region" description="Low complexity" evidence="5">
    <location>
        <begin position="964"/>
        <end position="999"/>
    </location>
</feature>
<feature type="compositionally biased region" description="Polar residues" evidence="5">
    <location>
        <begin position="1080"/>
        <end position="1094"/>
    </location>
</feature>
<dbReference type="GO" id="GO:0007018">
    <property type="term" value="P:microtubule-based movement"/>
    <property type="evidence" value="ECO:0007669"/>
    <property type="project" value="InterPro"/>
</dbReference>
<dbReference type="GO" id="GO:0005524">
    <property type="term" value="F:ATP binding"/>
    <property type="evidence" value="ECO:0007669"/>
    <property type="project" value="UniProtKB-UniRule"/>
</dbReference>
<feature type="binding site" evidence="3">
    <location>
        <begin position="67"/>
        <end position="74"/>
    </location>
    <ligand>
        <name>ATP</name>
        <dbReference type="ChEBI" id="CHEBI:30616"/>
    </ligand>
</feature>
<feature type="compositionally biased region" description="Polar residues" evidence="5">
    <location>
        <begin position="1055"/>
        <end position="1072"/>
    </location>
</feature>
<proteinExistence type="inferred from homology"/>
<dbReference type="PRINTS" id="PR00380">
    <property type="entry name" value="KINESINHEAVY"/>
</dbReference>
<evidence type="ECO:0000256" key="3">
    <source>
        <dbReference type="PROSITE-ProRule" id="PRU00283"/>
    </source>
</evidence>
<feature type="domain" description="Kinesin motor" evidence="6">
    <location>
        <begin position="1"/>
        <end position="322"/>
    </location>
</feature>
<dbReference type="SUPFAM" id="SSF52540">
    <property type="entry name" value="P-loop containing nucleoside triphosphate hydrolases"/>
    <property type="match status" value="1"/>
</dbReference>
<dbReference type="Proteomes" id="UP000006671">
    <property type="component" value="Unassembled WGS sequence"/>
</dbReference>
<dbReference type="VEuPathDB" id="AmoebaDB:NAEGRDRAFT_74311"/>
<keyword evidence="3" id="KW-0067">ATP-binding</keyword>
<keyword evidence="2 3" id="KW-0505">Motor protein</keyword>
<dbReference type="InterPro" id="IPR001752">
    <property type="entry name" value="Kinesin_motor_dom"/>
</dbReference>
<evidence type="ECO:0000256" key="5">
    <source>
        <dbReference type="SAM" id="MobiDB-lite"/>
    </source>
</evidence>
<feature type="compositionally biased region" description="Basic and acidic residues" evidence="5">
    <location>
        <begin position="1199"/>
        <end position="1210"/>
    </location>
</feature>
<sequence>MQNKEPPFYINENSIELKNQDPTLTKSMNFDFVFDELSNTKDIYDKLLSEMVPSVCEGYNVTTFAYGQTASGKTFTMKGTNDKPGLIRLAIRDVFDQIKNSEGENRTFLIRVSYLEIYNEKVRDLLSPEQRYVNIFVDKNKNLSFDHLTEEIVRSEQETMDIISRGTSHIMVAKTVANDASSRSHTIFRMIVERKDELAVDNAQQLQSSLAKKAKSKQIVRIGNLNLVDLAGSENSSEQADYNRKREGQNINLSLLHLKEIITKLSNGEKVTSFRNSKLTRILGDSLGGNARVAVVCAISPDPVKLKETKRTLEFGSNAQKISIKPTVNSECDNALIMKYQTELETLQSELAMLKDKLTNQSNTQVEKEETEEEVKELERIMSDLTDSMVTNKSLEARLQDIEKEKRDHEERIRQMEEERAKLQELLQIEEERKRMQEEESKSKEETLYLLQQETASMSLQLEEIISSKNNIEAESKRRELQIHDLMNYNQLLEQKTINEESSRRRAEEMISDQNKQIESFKQVNEHFEREYQKEKMAKEEASKVIQQKMEEMQNMQQQLSSTRTEKENYEMQIKTLNDNMSAMYNMWKEDFDREISIREKEKNQLDEQIARLTSLLEERDLEIKKLQENCKTQDYLQHFVDTLEKDMKSYKQQLEISEIELSSTKKKSLDTFRDNIELKKKVTSLENELEALKLHFIVNFGQESLPKSPKPNASNSSNFFEANNISIPLGSNTNQTSSSNMSNVKTPSAVLSSLAVNVPPPHNQTNISPTSSPTLSTTATVSNNTAPSVSQNSSGPVPRTVQPSSTISSITSTPPLSNASTPLQNKTPSSVGSTPVMNSNPIRPSTPVSTTPSYATPQKTPTFNSTPHSGSTTSSVRSTPVNSAYSTPPPLSNTFSPVRPSTPTVTPPQYNQQTTLSQQISSNYQMNQQLPSSRPVTSQSNSSTYSSNPFNNSIGGMREETKTYSNNNPYEYYPSTTATNQPSNTGSYQQSNSYNSTNPHLYTTNNIPINNQRSQYSVPNSTTGNRLSINTQNVQPSSSVNQRGLDSPTMVNIPPSSYSRPQSTGSFQPRQGSLPPSPMQNNRVSLPQQTQQQPPVNSFNNNFTSSQQSTQQPTNQPPPFNSSQSVNQQSALVRNRPRNFNTVPSTGNLYPTLPATHSSNSSSINNNNTHNTVSYPTPTVTSSGGNSRPPSPSVYRVTGEKAFKAKEEREQNEEPEGPIVGINEKSGSRPKRSLSISKLIGLVRGDDKNSLK</sequence>
<evidence type="ECO:0000256" key="1">
    <source>
        <dbReference type="ARBA" id="ARBA00023054"/>
    </source>
</evidence>
<dbReference type="PANTHER" id="PTHR47968:SF75">
    <property type="entry name" value="CENTROMERE-ASSOCIATED PROTEIN E"/>
    <property type="match status" value="1"/>
</dbReference>
<accession>D2VZ06</accession>
<evidence type="ECO:0000313" key="7">
    <source>
        <dbReference type="EMBL" id="EFC37907.1"/>
    </source>
</evidence>
<feature type="compositionally biased region" description="Low complexity" evidence="5">
    <location>
        <begin position="1095"/>
        <end position="1115"/>
    </location>
</feature>
<feature type="compositionally biased region" description="Low complexity" evidence="5">
    <location>
        <begin position="1122"/>
        <end position="1131"/>
    </location>
</feature>
<feature type="compositionally biased region" description="Polar residues" evidence="5">
    <location>
        <begin position="927"/>
        <end position="938"/>
    </location>
</feature>
<evidence type="ECO:0000259" key="6">
    <source>
        <dbReference type="PROSITE" id="PS50067"/>
    </source>
</evidence>
<dbReference type="GO" id="GO:0003777">
    <property type="term" value="F:microtubule motor activity"/>
    <property type="evidence" value="ECO:0007669"/>
    <property type="project" value="InterPro"/>
</dbReference>